<dbReference type="WBParaSite" id="PgE495_g001_t01">
    <property type="protein sequence ID" value="PgE495_g001_t01"/>
    <property type="gene ID" value="PgE495_g001"/>
</dbReference>
<reference evidence="2" key="1">
    <citation type="submission" date="2022-11" db="UniProtKB">
        <authorList>
            <consortium name="WormBaseParasite"/>
        </authorList>
    </citation>
    <scope>IDENTIFICATION</scope>
</reference>
<evidence type="ECO:0000313" key="2">
    <source>
        <dbReference type="WBParaSite" id="PgE495_g001_t01"/>
    </source>
</evidence>
<evidence type="ECO:0000313" key="1">
    <source>
        <dbReference type="Proteomes" id="UP000887569"/>
    </source>
</evidence>
<dbReference type="Proteomes" id="UP000887569">
    <property type="component" value="Unplaced"/>
</dbReference>
<keyword evidence="1" id="KW-1185">Reference proteome</keyword>
<protein>
    <submittedName>
        <fullName evidence="2">Uncharacterized protein</fullName>
    </submittedName>
</protein>
<organism evidence="1 2">
    <name type="scientific">Parascaris univalens</name>
    <name type="common">Nematode worm</name>
    <dbReference type="NCBI Taxonomy" id="6257"/>
    <lineage>
        <taxon>Eukaryota</taxon>
        <taxon>Metazoa</taxon>
        <taxon>Ecdysozoa</taxon>
        <taxon>Nematoda</taxon>
        <taxon>Chromadorea</taxon>
        <taxon>Rhabditida</taxon>
        <taxon>Spirurina</taxon>
        <taxon>Ascaridomorpha</taxon>
        <taxon>Ascaridoidea</taxon>
        <taxon>Ascarididae</taxon>
        <taxon>Parascaris</taxon>
    </lineage>
</organism>
<proteinExistence type="predicted"/>
<sequence>MSGSYLMEERSICVPYCIATKHSTCSPHDRVVGMLATSKHPDKCDKVT</sequence>
<name>A0A915A891_PARUN</name>
<accession>A0A915A891</accession>
<dbReference type="AlphaFoldDB" id="A0A915A891"/>